<dbReference type="Pfam" id="PF02492">
    <property type="entry name" value="cobW"/>
    <property type="match status" value="1"/>
</dbReference>
<accession>A0A542DC88</accession>
<dbReference type="InterPro" id="IPR003495">
    <property type="entry name" value="CobW/HypB/UreG_nucleotide-bd"/>
</dbReference>
<keyword evidence="3" id="KW-0143">Chaperone</keyword>
<dbReference type="RefSeq" id="WP_141995593.1">
    <property type="nucleotide sequence ID" value="NZ_VFML01000001.1"/>
</dbReference>
<dbReference type="AlphaFoldDB" id="A0A542DC88"/>
<dbReference type="InterPro" id="IPR027417">
    <property type="entry name" value="P-loop_NTPase"/>
</dbReference>
<gene>
    <name evidence="7" type="ORF">FB471_0337</name>
</gene>
<dbReference type="Pfam" id="PF07683">
    <property type="entry name" value="CobW_C"/>
    <property type="match status" value="1"/>
</dbReference>
<dbReference type="GO" id="GO:0016787">
    <property type="term" value="F:hydrolase activity"/>
    <property type="evidence" value="ECO:0007669"/>
    <property type="project" value="UniProtKB-KW"/>
</dbReference>
<evidence type="ECO:0000259" key="6">
    <source>
        <dbReference type="SMART" id="SM00833"/>
    </source>
</evidence>
<comment type="similarity">
    <text evidence="4">Belongs to the SIMIBI class G3E GTPase family. ZNG1 subfamily.</text>
</comment>
<dbReference type="Proteomes" id="UP000320876">
    <property type="component" value="Unassembled WGS sequence"/>
</dbReference>
<reference evidence="7 8" key="1">
    <citation type="submission" date="2019-06" db="EMBL/GenBank/DDBJ databases">
        <title>Sequencing the genomes of 1000 actinobacteria strains.</title>
        <authorList>
            <person name="Klenk H.-P."/>
        </authorList>
    </citation>
    <scope>NUCLEOTIDE SEQUENCE [LARGE SCALE GENOMIC DNA]</scope>
    <source>
        <strain evidence="7 8">DSM 45679</strain>
    </source>
</reference>
<dbReference type="SUPFAM" id="SSF90002">
    <property type="entry name" value="Hypothetical protein YjiA, C-terminal domain"/>
    <property type="match status" value="1"/>
</dbReference>
<comment type="catalytic activity">
    <reaction evidence="5">
        <text>GTP + H2O = GDP + phosphate + H(+)</text>
        <dbReference type="Rhea" id="RHEA:19669"/>
        <dbReference type="ChEBI" id="CHEBI:15377"/>
        <dbReference type="ChEBI" id="CHEBI:15378"/>
        <dbReference type="ChEBI" id="CHEBI:37565"/>
        <dbReference type="ChEBI" id="CHEBI:43474"/>
        <dbReference type="ChEBI" id="CHEBI:58189"/>
    </reaction>
    <physiologicalReaction direction="left-to-right" evidence="5">
        <dbReference type="Rhea" id="RHEA:19670"/>
    </physiologicalReaction>
</comment>
<dbReference type="Gene3D" id="3.30.1220.10">
    <property type="entry name" value="CobW-like, C-terminal domain"/>
    <property type="match status" value="1"/>
</dbReference>
<proteinExistence type="inferred from homology"/>
<evidence type="ECO:0000256" key="2">
    <source>
        <dbReference type="ARBA" id="ARBA00022801"/>
    </source>
</evidence>
<dbReference type="SUPFAM" id="SSF52540">
    <property type="entry name" value="P-loop containing nucleoside triphosphate hydrolases"/>
    <property type="match status" value="1"/>
</dbReference>
<sequence>MAQRRIPVVIVAGFLGSGKTTMLNHLLRNSAGARIGVVVNDFGSINIDAMTVAGQVDSTVSLGNGCLCCAVDASGLDAMLAKLAGPGSEIDVIVIEASGLAEPRDLIRLVLASECDRIEYGGLLEVVDAAEFTRTRARHPELDQHLALADLVVLNKTDRLDAGERAALLAVLEPIAVGTPLLPTAMGRIDPELLFDRPRRPDRPEVPRQLSLTDLLREDHEECGHEHHLHAGYESIEFISAEPLNPRRLMRFLDDRPGGLYRMKGVVYFGIPDHKQRFELHTVGNFLRFHQSGWSPGEPRTTQLVLIGAGIDADALRSGLRACVETDPEALAGNDMLPVLRYARG</sequence>
<evidence type="ECO:0000313" key="8">
    <source>
        <dbReference type="Proteomes" id="UP000320876"/>
    </source>
</evidence>
<dbReference type="PANTHER" id="PTHR13748:SF62">
    <property type="entry name" value="COBW DOMAIN-CONTAINING PROTEIN"/>
    <property type="match status" value="1"/>
</dbReference>
<dbReference type="GO" id="GO:0005737">
    <property type="term" value="C:cytoplasm"/>
    <property type="evidence" value="ECO:0007669"/>
    <property type="project" value="TreeGrafter"/>
</dbReference>
<dbReference type="InterPro" id="IPR011629">
    <property type="entry name" value="CobW-like_C"/>
</dbReference>
<evidence type="ECO:0000256" key="4">
    <source>
        <dbReference type="ARBA" id="ARBA00034320"/>
    </source>
</evidence>
<evidence type="ECO:0000256" key="3">
    <source>
        <dbReference type="ARBA" id="ARBA00023186"/>
    </source>
</evidence>
<keyword evidence="2" id="KW-0378">Hydrolase</keyword>
<dbReference type="Gene3D" id="3.40.50.300">
    <property type="entry name" value="P-loop containing nucleotide triphosphate hydrolases"/>
    <property type="match status" value="1"/>
</dbReference>
<comment type="caution">
    <text evidence="7">The sequence shown here is derived from an EMBL/GenBank/DDBJ whole genome shotgun (WGS) entry which is preliminary data.</text>
</comment>
<dbReference type="EMBL" id="VFML01000001">
    <property type="protein sequence ID" value="TQJ00691.1"/>
    <property type="molecule type" value="Genomic_DNA"/>
</dbReference>
<dbReference type="CDD" id="cd03112">
    <property type="entry name" value="CobW-like"/>
    <property type="match status" value="1"/>
</dbReference>
<dbReference type="OrthoDB" id="9808822at2"/>
<dbReference type="InterPro" id="IPR051316">
    <property type="entry name" value="Zinc-reg_GTPase_activator"/>
</dbReference>
<keyword evidence="1" id="KW-0547">Nucleotide-binding</keyword>
<dbReference type="PANTHER" id="PTHR13748">
    <property type="entry name" value="COBW-RELATED"/>
    <property type="match status" value="1"/>
</dbReference>
<feature type="domain" description="CobW C-terminal" evidence="6">
    <location>
        <begin position="233"/>
        <end position="324"/>
    </location>
</feature>
<keyword evidence="8" id="KW-1185">Reference proteome</keyword>
<dbReference type="InterPro" id="IPR036627">
    <property type="entry name" value="CobW-likC_sf"/>
</dbReference>
<dbReference type="GO" id="GO:0000166">
    <property type="term" value="F:nucleotide binding"/>
    <property type="evidence" value="ECO:0007669"/>
    <property type="project" value="UniProtKB-KW"/>
</dbReference>
<name>A0A542DC88_AMYCI</name>
<evidence type="ECO:0000256" key="1">
    <source>
        <dbReference type="ARBA" id="ARBA00022741"/>
    </source>
</evidence>
<dbReference type="SMART" id="SM00833">
    <property type="entry name" value="CobW_C"/>
    <property type="match status" value="1"/>
</dbReference>
<organism evidence="7 8">
    <name type="scientific">Amycolatopsis cihanbeyliensis</name>
    <dbReference type="NCBI Taxonomy" id="1128664"/>
    <lineage>
        <taxon>Bacteria</taxon>
        <taxon>Bacillati</taxon>
        <taxon>Actinomycetota</taxon>
        <taxon>Actinomycetes</taxon>
        <taxon>Pseudonocardiales</taxon>
        <taxon>Pseudonocardiaceae</taxon>
        <taxon>Amycolatopsis</taxon>
    </lineage>
</organism>
<evidence type="ECO:0000313" key="7">
    <source>
        <dbReference type="EMBL" id="TQJ00691.1"/>
    </source>
</evidence>
<evidence type="ECO:0000256" key="5">
    <source>
        <dbReference type="ARBA" id="ARBA00049117"/>
    </source>
</evidence>
<protein>
    <submittedName>
        <fullName evidence="7">G3E family GTPase</fullName>
    </submittedName>
</protein>